<evidence type="ECO:0000313" key="1">
    <source>
        <dbReference type="EMBL" id="MDF4024646.1"/>
    </source>
</evidence>
<protein>
    <submittedName>
        <fullName evidence="1">Uncharacterized protein</fullName>
    </submittedName>
</protein>
<dbReference type="Proteomes" id="UP001528850">
    <property type="component" value="Unassembled WGS sequence"/>
</dbReference>
<evidence type="ECO:0000313" key="2">
    <source>
        <dbReference type="Proteomes" id="UP001528850"/>
    </source>
</evidence>
<sequence length="114" mass="12625">MTNATAILKRVLLGRQLSAVTFVMDYFQFQFDGATLTAHSKPRPVINEQDPGHFRDQLCAFIGTLVTDAVEVDGQNITLTFGDVGTLSIPLDDESRQQVEAAELRDEGRTLAIW</sequence>
<proteinExistence type="predicted"/>
<comment type="caution">
    <text evidence="1">The sequence shown here is derived from an EMBL/GenBank/DDBJ whole genome shotgun (WGS) entry which is preliminary data.</text>
</comment>
<reference evidence="1 2" key="1">
    <citation type="journal article" date="2024" name="Curr. Microbiol.">
        <title>Luteibacter sahnii sp. nov., A Novel Yellow-Colored Xanthomonadin Pigment Producing Probiotic Bacterium from Healthy Rice Seed Microbiome.</title>
        <authorList>
            <person name="Jaiswal G."/>
            <person name="Rana R."/>
            <person name="Nayak P.K."/>
            <person name="Chouhan R."/>
            <person name="Gandhi S.G."/>
            <person name="Patel H.K."/>
            <person name="Patil P.B."/>
        </authorList>
    </citation>
    <scope>NUCLEOTIDE SEQUENCE [LARGE SCALE GENOMIC DNA]</scope>
    <source>
        <strain evidence="1 2">PPL201</strain>
    </source>
</reference>
<gene>
    <name evidence="1" type="ORF">P3W24_06705</name>
</gene>
<keyword evidence="2" id="KW-1185">Reference proteome</keyword>
<dbReference type="EMBL" id="JARJJS010000001">
    <property type="protein sequence ID" value="MDF4024646.1"/>
    <property type="molecule type" value="Genomic_DNA"/>
</dbReference>
<organism evidence="1 2">
    <name type="scientific">Luteibacter sahnii</name>
    <dbReference type="NCBI Taxonomy" id="3021977"/>
    <lineage>
        <taxon>Bacteria</taxon>
        <taxon>Pseudomonadati</taxon>
        <taxon>Pseudomonadota</taxon>
        <taxon>Gammaproteobacteria</taxon>
        <taxon>Lysobacterales</taxon>
        <taxon>Rhodanobacteraceae</taxon>
        <taxon>Luteibacter</taxon>
    </lineage>
</organism>
<accession>A0ABT6B941</accession>
<name>A0ABT6B941_9GAMM</name>